<evidence type="ECO:0000256" key="1">
    <source>
        <dbReference type="SAM" id="Phobius"/>
    </source>
</evidence>
<keyword evidence="1" id="KW-0812">Transmembrane</keyword>
<dbReference type="EMBL" id="FXAE01000028">
    <property type="protein sequence ID" value="SMF38117.1"/>
    <property type="molecule type" value="Genomic_DNA"/>
</dbReference>
<evidence type="ECO:0000313" key="2">
    <source>
        <dbReference type="EMBL" id="SMF38117.1"/>
    </source>
</evidence>
<keyword evidence="1" id="KW-1133">Transmembrane helix</keyword>
<feature type="transmembrane region" description="Helical" evidence="1">
    <location>
        <begin position="45"/>
        <end position="63"/>
    </location>
</feature>
<name>A0ABY1LZ16_9BACL</name>
<accession>A0ABY1LZ16</accession>
<sequence length="67" mass="7728">MKSFKKWAVILLVFWGIWKIFFFLLKDVLFAVLTFPDPYANILQMVGMGMILLLSLIFTALLVKDSA</sequence>
<evidence type="ECO:0000313" key="3">
    <source>
        <dbReference type="Proteomes" id="UP000192939"/>
    </source>
</evidence>
<comment type="caution">
    <text evidence="2">The sequence shown here is derived from an EMBL/GenBank/DDBJ whole genome shotgun (WGS) entry which is preliminary data.</text>
</comment>
<dbReference type="RefSeq" id="WP_085279230.1">
    <property type="nucleotide sequence ID" value="NZ_FXAE01000028.1"/>
</dbReference>
<proteinExistence type="predicted"/>
<reference evidence="2 3" key="1">
    <citation type="submission" date="2017-04" db="EMBL/GenBank/DDBJ databases">
        <authorList>
            <person name="Varghese N."/>
            <person name="Submissions S."/>
        </authorList>
    </citation>
    <scope>NUCLEOTIDE SEQUENCE [LARGE SCALE GENOMIC DNA]</scope>
    <source>
        <strain evidence="2 3">J12</strain>
    </source>
</reference>
<organism evidence="2 3">
    <name type="scientific">Paenibacillus barengoltzii J12</name>
    <dbReference type="NCBI Taxonomy" id="935846"/>
    <lineage>
        <taxon>Bacteria</taxon>
        <taxon>Bacillati</taxon>
        <taxon>Bacillota</taxon>
        <taxon>Bacilli</taxon>
        <taxon>Bacillales</taxon>
        <taxon>Paenibacillaceae</taxon>
        <taxon>Paenibacillus</taxon>
    </lineage>
</organism>
<keyword evidence="3" id="KW-1185">Reference proteome</keyword>
<dbReference type="Proteomes" id="UP000192939">
    <property type="component" value="Unassembled WGS sequence"/>
</dbReference>
<protein>
    <submittedName>
        <fullName evidence="2">Uncharacterized protein</fullName>
    </submittedName>
</protein>
<keyword evidence="1" id="KW-0472">Membrane</keyword>
<feature type="transmembrane region" description="Helical" evidence="1">
    <location>
        <begin position="7"/>
        <end position="25"/>
    </location>
</feature>
<gene>
    <name evidence="2" type="ORF">SAMN02744124_02720</name>
</gene>